<dbReference type="InParanoid" id="G3UNC1"/>
<dbReference type="PANTHER" id="PTHR16489">
    <property type="entry name" value="GH11727P"/>
    <property type="match status" value="1"/>
</dbReference>
<feature type="compositionally biased region" description="Acidic residues" evidence="3">
    <location>
        <begin position="229"/>
        <end position="239"/>
    </location>
</feature>
<dbReference type="Proteomes" id="UP000007646">
    <property type="component" value="Unassembled WGS sequence"/>
</dbReference>
<reference evidence="4" key="2">
    <citation type="submission" date="2025-08" db="UniProtKB">
        <authorList>
            <consortium name="Ensembl"/>
        </authorList>
    </citation>
    <scope>IDENTIFICATION</scope>
    <source>
        <strain evidence="4">Isolate ISIS603380</strain>
    </source>
</reference>
<feature type="region of interest" description="Disordered" evidence="3">
    <location>
        <begin position="615"/>
        <end position="651"/>
    </location>
</feature>
<feature type="region of interest" description="Disordered" evidence="3">
    <location>
        <begin position="197"/>
        <end position="334"/>
    </location>
</feature>
<dbReference type="PANTHER" id="PTHR16489:SF14">
    <property type="entry name" value="PROTEIN PHOSPHATASE 1 REGULATORY SUBUNIT 15A"/>
    <property type="match status" value="1"/>
</dbReference>
<feature type="compositionally biased region" description="Acidic residues" evidence="3">
    <location>
        <begin position="353"/>
        <end position="373"/>
    </location>
</feature>
<comment type="similarity">
    <text evidence="1">Belongs to the PPP1R15 family.</text>
</comment>
<evidence type="ECO:0000313" key="5">
    <source>
        <dbReference type="Proteomes" id="UP000007646"/>
    </source>
</evidence>
<feature type="compositionally biased region" description="Acidic residues" evidence="3">
    <location>
        <begin position="488"/>
        <end position="500"/>
    </location>
</feature>
<dbReference type="GO" id="GO:0043558">
    <property type="term" value="P:regulation of translational initiation in response to stress"/>
    <property type="evidence" value="ECO:0007669"/>
    <property type="project" value="Ensembl"/>
</dbReference>
<feature type="compositionally biased region" description="Acidic residues" evidence="3">
    <location>
        <begin position="395"/>
        <end position="414"/>
    </location>
</feature>
<keyword evidence="2" id="KW-0677">Repeat</keyword>
<dbReference type="GO" id="GO:0000164">
    <property type="term" value="C:protein phosphatase type 1 complex"/>
    <property type="evidence" value="ECO:0007669"/>
    <property type="project" value="Ensembl"/>
</dbReference>
<dbReference type="InterPro" id="IPR051254">
    <property type="entry name" value="PPP1R15"/>
</dbReference>
<dbReference type="GO" id="GO:0071074">
    <property type="term" value="F:eukaryotic initiation factor eIF2 binding"/>
    <property type="evidence" value="ECO:0007669"/>
    <property type="project" value="Ensembl"/>
</dbReference>
<evidence type="ECO:0000256" key="3">
    <source>
        <dbReference type="SAM" id="MobiDB-lite"/>
    </source>
</evidence>
<dbReference type="GeneTree" id="ENSGT00940000154404"/>
<evidence type="ECO:0000256" key="1">
    <source>
        <dbReference type="ARBA" id="ARBA00010161"/>
    </source>
</evidence>
<accession>G3UNC1</accession>
<reference evidence="4" key="3">
    <citation type="submission" date="2025-09" db="UniProtKB">
        <authorList>
            <consortium name="Ensembl"/>
        </authorList>
    </citation>
    <scope>IDENTIFICATION</scope>
    <source>
        <strain evidence="4">Isolate ISIS603380</strain>
    </source>
</reference>
<organism evidence="4 5">
    <name type="scientific">Loxodonta africana</name>
    <name type="common">African elephant</name>
    <dbReference type="NCBI Taxonomy" id="9785"/>
    <lineage>
        <taxon>Eukaryota</taxon>
        <taxon>Metazoa</taxon>
        <taxon>Chordata</taxon>
        <taxon>Craniata</taxon>
        <taxon>Vertebrata</taxon>
        <taxon>Euteleostomi</taxon>
        <taxon>Mammalia</taxon>
        <taxon>Eutheria</taxon>
        <taxon>Afrotheria</taxon>
        <taxon>Proboscidea</taxon>
        <taxon>Elephantidae</taxon>
        <taxon>Loxodonta</taxon>
    </lineage>
</organism>
<feature type="compositionally biased region" description="Basic and acidic residues" evidence="3">
    <location>
        <begin position="197"/>
        <end position="207"/>
    </location>
</feature>
<feature type="region of interest" description="Disordered" evidence="3">
    <location>
        <begin position="151"/>
        <end position="170"/>
    </location>
</feature>
<sequence length="651" mass="70901">MAPGQVPPLATPWRDAHPFFLLSPLVGLLSRAWSRLRGPGPPEPWLVDAVTEEAALDGEAKAFLTFHHATWGGHPQGEAEDSRAAEEDGEADGRVCPGLKANSSFLDALNDDDKEYGEEEATNVARVQGGEFTCGQPAPSLPNLLIRTLQDPPGEEESEKEKEAAEEGVANNTEMIKAFSYPLSPWECCPGVEEKDKGREAVKKEALRTSTAPLSPGSKPSAWVCCPGEGEEEETDEEVVQATEETSISPSCSGSNPRAWEYCSGESKEETDKNAKEAAEKEADPESQSSSLTPRPLLRAWEYQPNKKTEEDEEDVEDSVSGAAKEVIEAEDPFPILSTSAFLRAWVYRPGEDTEEEDDEDSDSGAAEEEGEAEGPSSIPSTSAFLRTWVYQPGEDSEEEGEDSDSGAAEEEGEAEGHCCIPSTSPFLRAWVYQPGEDTEEEEEYEEDEDGVGDSEAGEGATADSGPHPSLHTQSALLRTWIYRPGEDTEEEGAAEEWGEAEPSPFRVAIYLPGEKPPPPWPLPRLPLRLQRRLKSLETPTQNPDLGIPLKATKVHFSEKVSVHYLAVPWEQLARDRSRFARRIAGVQEELEPCLTPAARARAWARLGNPPFSLTPVPVPTQTTPSSSVPSTFPVPARHQSPALNLGGRRG</sequence>
<name>G3UNC1_LOXAF</name>
<dbReference type="GO" id="GO:0016020">
    <property type="term" value="C:membrane"/>
    <property type="evidence" value="ECO:0007669"/>
    <property type="project" value="Ensembl"/>
</dbReference>
<dbReference type="GO" id="GO:0032058">
    <property type="term" value="P:positive regulation of translational initiation in response to stress"/>
    <property type="evidence" value="ECO:0007669"/>
    <property type="project" value="Ensembl"/>
</dbReference>
<dbReference type="GO" id="GO:0005739">
    <property type="term" value="C:mitochondrion"/>
    <property type="evidence" value="ECO:0007669"/>
    <property type="project" value="Ensembl"/>
</dbReference>
<feature type="compositionally biased region" description="Acidic residues" evidence="3">
    <location>
        <begin position="437"/>
        <end position="457"/>
    </location>
</feature>
<evidence type="ECO:0000256" key="2">
    <source>
        <dbReference type="ARBA" id="ARBA00022737"/>
    </source>
</evidence>
<dbReference type="GO" id="GO:0019901">
    <property type="term" value="F:protein kinase binding"/>
    <property type="evidence" value="ECO:0007669"/>
    <property type="project" value="Ensembl"/>
</dbReference>
<protein>
    <submittedName>
        <fullName evidence="4">Protein phosphatase 1 regulatory subunit 15A</fullName>
    </submittedName>
</protein>
<dbReference type="eggNOG" id="ENOG502S745">
    <property type="taxonomic scope" value="Eukaryota"/>
</dbReference>
<dbReference type="GO" id="GO:0070972">
    <property type="term" value="P:protein localization to endoplasmic reticulum"/>
    <property type="evidence" value="ECO:0007669"/>
    <property type="project" value="Ensembl"/>
</dbReference>
<proteinExistence type="inferred from homology"/>
<gene>
    <name evidence="4" type="primary">PPP1R15A</name>
</gene>
<dbReference type="GO" id="GO:0072542">
    <property type="term" value="F:protein phosphatase activator activity"/>
    <property type="evidence" value="ECO:0007669"/>
    <property type="project" value="Ensembl"/>
</dbReference>
<dbReference type="GO" id="GO:0036490">
    <property type="term" value="P:regulation of translation in response to endoplasmic reticulum stress"/>
    <property type="evidence" value="ECO:0007669"/>
    <property type="project" value="Ensembl"/>
</dbReference>
<dbReference type="GO" id="GO:0005794">
    <property type="term" value="C:Golgi apparatus"/>
    <property type="evidence" value="ECO:0007669"/>
    <property type="project" value="Ensembl"/>
</dbReference>
<keyword evidence="5" id="KW-1185">Reference proteome</keyword>
<evidence type="ECO:0000313" key="4">
    <source>
        <dbReference type="Ensembl" id="ENSLAFP00000029330.1"/>
    </source>
</evidence>
<dbReference type="FunCoup" id="G3UNC1">
    <property type="interactions" value="19"/>
</dbReference>
<dbReference type="Ensembl" id="ENSLAFT00000035109.1">
    <property type="protein sequence ID" value="ENSLAFP00000029330.1"/>
    <property type="gene ID" value="ENSLAFG00000028832.1"/>
</dbReference>
<dbReference type="GO" id="GO:0008157">
    <property type="term" value="F:protein phosphatase 1 binding"/>
    <property type="evidence" value="ECO:0007669"/>
    <property type="project" value="Ensembl"/>
</dbReference>
<feature type="region of interest" description="Disordered" evidence="3">
    <location>
        <begin position="484"/>
        <end position="503"/>
    </location>
</feature>
<feature type="region of interest" description="Disordered" evidence="3">
    <location>
        <begin position="348"/>
        <end position="475"/>
    </location>
</feature>
<feature type="compositionally biased region" description="Basic and acidic residues" evidence="3">
    <location>
        <begin position="266"/>
        <end position="284"/>
    </location>
</feature>
<feature type="compositionally biased region" description="Low complexity" evidence="3">
    <location>
        <begin position="620"/>
        <end position="636"/>
    </location>
</feature>
<dbReference type="GO" id="GO:0005783">
    <property type="term" value="C:endoplasmic reticulum"/>
    <property type="evidence" value="ECO:0007669"/>
    <property type="project" value="Ensembl"/>
</dbReference>
<dbReference type="OMA" id="VRAWVYR"/>
<feature type="compositionally biased region" description="Polar residues" evidence="3">
    <location>
        <begin position="247"/>
        <end position="256"/>
    </location>
</feature>
<dbReference type="STRING" id="9785.ENSLAFP00000029330"/>
<dbReference type="AlphaFoldDB" id="G3UNC1"/>
<reference evidence="4 5" key="1">
    <citation type="submission" date="2009-06" db="EMBL/GenBank/DDBJ databases">
        <title>The Genome Sequence of Loxodonta africana (African elephant).</title>
        <authorList>
            <person name="Di Palma F."/>
            <person name="Heiman D."/>
            <person name="Young S."/>
            <person name="Johnson J."/>
            <person name="Lander E.S."/>
            <person name="Lindblad-Toh K."/>
        </authorList>
    </citation>
    <scope>NUCLEOTIDE SEQUENCE [LARGE SCALE GENOMIC DNA]</scope>
    <source>
        <strain evidence="4 5">Isolate ISIS603380</strain>
    </source>
</reference>
<feature type="region of interest" description="Disordered" evidence="3">
    <location>
        <begin position="72"/>
        <end position="97"/>
    </location>
</feature>